<dbReference type="Gene3D" id="3.90.79.10">
    <property type="entry name" value="Nucleoside Triphosphate Pyrophosphohydrolase"/>
    <property type="match status" value="1"/>
</dbReference>
<protein>
    <recommendedName>
        <fullName evidence="3">ADP-ribose pyrophosphatase</fullName>
    </recommendedName>
</protein>
<comment type="caution">
    <text evidence="1">The sequence shown here is derived from an EMBL/GenBank/DDBJ whole genome shotgun (WGS) entry which is preliminary data.</text>
</comment>
<sequence>MDKKFHHHPPEPYHVYKLFIACAIIGGEAQGGLETNDAAFFEEDDLPDLLIK</sequence>
<reference evidence="1" key="1">
    <citation type="submission" date="2020-12" db="EMBL/GenBank/DDBJ databases">
        <authorList>
            <person name="Huq M.A."/>
        </authorList>
    </citation>
    <scope>NUCLEOTIDE SEQUENCE</scope>
    <source>
        <strain evidence="1">MAHUQ-46</strain>
    </source>
</reference>
<organism evidence="1 2">
    <name type="scientific">Paenibacillus roseus</name>
    <dbReference type="NCBI Taxonomy" id="2798579"/>
    <lineage>
        <taxon>Bacteria</taxon>
        <taxon>Bacillati</taxon>
        <taxon>Bacillota</taxon>
        <taxon>Bacilli</taxon>
        <taxon>Bacillales</taxon>
        <taxon>Paenibacillaceae</taxon>
        <taxon>Paenibacillus</taxon>
    </lineage>
</organism>
<keyword evidence="2" id="KW-1185">Reference proteome</keyword>
<name>A0A934ML24_9BACL</name>
<dbReference type="EMBL" id="JAELUP010000038">
    <property type="protein sequence ID" value="MBJ6361705.1"/>
    <property type="molecule type" value="Genomic_DNA"/>
</dbReference>
<accession>A0A934ML24</accession>
<proteinExistence type="predicted"/>
<dbReference type="Proteomes" id="UP000640274">
    <property type="component" value="Unassembled WGS sequence"/>
</dbReference>
<gene>
    <name evidence="1" type="ORF">JFN88_10405</name>
</gene>
<evidence type="ECO:0008006" key="3">
    <source>
        <dbReference type="Google" id="ProtNLM"/>
    </source>
</evidence>
<dbReference type="AlphaFoldDB" id="A0A934ML24"/>
<evidence type="ECO:0000313" key="2">
    <source>
        <dbReference type="Proteomes" id="UP000640274"/>
    </source>
</evidence>
<dbReference type="RefSeq" id="WP_199019260.1">
    <property type="nucleotide sequence ID" value="NZ_JAELUP010000038.1"/>
</dbReference>
<evidence type="ECO:0000313" key="1">
    <source>
        <dbReference type="EMBL" id="MBJ6361705.1"/>
    </source>
</evidence>